<keyword evidence="4" id="KW-1185">Reference proteome</keyword>
<name>A0A5P2BLW3_STRVZ</name>
<sequence length="667" mass="71706">MSTSQRRRAKAFEPVALDHAEAVIVDQYTRLVRLAYLTLPGRLNRHRRVLAAHSLVQRALPGFRVRHTTARVPLPRTGSADGGGGGPRGTEPARTGTAYMTARVLSAALAHERRPRGWPDRLPPPRQLRPALPVVWGLRLFPRAGGTEEIALAQILSELPAPARAAFVLCRLDGLAHPEVVDLLTAADVPDPEAALRAARRVEETVGEAAGELLRSQEFDACSVQTRPTDLLRRRRRFRLVWCAAGITVISCAALLTIGPFPVPGDKQARQTGGRPAISADALLRTAPDVWADTSRVDFSAWPARGSRTDDRELLTRALSAWTAPPPGTRVGAARETSTEPPPKETQLLYADVVGGEAVVLFHDGRRVVRYVEPASSSAPASLDFSRADDSDVTTAAALAVSRKDGRIRYLTAPWIAEARTRDLLRPNSPGRPLDMSGQGLTAAVDAPSAAAPCDSLPVLQLRSSARIVEKHAFLVTDLGDLAPAHLSHTPLPGTGAPARQPREATSGTALRSWARGACRLSELRGRGVRAVNQWDFAKQELPEDGGRAVWSCTRASTWRGPGSVLLQFRTSAESATAPAEVVGRARSTAACSRFGQHVVASTRWTAGSGHRYLLAAGSRDVTRITVTGEVDAERRGRTLAVRAPEDARVTVRARLADGEELGEVGR</sequence>
<feature type="region of interest" description="Disordered" evidence="1">
    <location>
        <begin position="72"/>
        <end position="94"/>
    </location>
</feature>
<keyword evidence="2" id="KW-0472">Membrane</keyword>
<evidence type="ECO:0000256" key="2">
    <source>
        <dbReference type="SAM" id="Phobius"/>
    </source>
</evidence>
<gene>
    <name evidence="3" type="ORF">DEJ47_36065</name>
</gene>
<feature type="transmembrane region" description="Helical" evidence="2">
    <location>
        <begin position="240"/>
        <end position="261"/>
    </location>
</feature>
<keyword evidence="2" id="KW-1133">Transmembrane helix</keyword>
<keyword evidence="2" id="KW-0812">Transmembrane</keyword>
<evidence type="ECO:0000256" key="1">
    <source>
        <dbReference type="SAM" id="MobiDB-lite"/>
    </source>
</evidence>
<evidence type="ECO:0000313" key="4">
    <source>
        <dbReference type="Proteomes" id="UP000323046"/>
    </source>
</evidence>
<dbReference type="EMBL" id="CP029193">
    <property type="protein sequence ID" value="QES31117.1"/>
    <property type="molecule type" value="Genomic_DNA"/>
</dbReference>
<dbReference type="OrthoDB" id="3932808at2"/>
<protein>
    <submittedName>
        <fullName evidence="3">Uncharacterized protein</fullName>
    </submittedName>
</protein>
<reference evidence="3 4" key="1">
    <citation type="submission" date="2018-05" db="EMBL/GenBank/DDBJ databases">
        <title>Streptomyces venezuelae.</title>
        <authorList>
            <person name="Kim W."/>
            <person name="Lee N."/>
            <person name="Cho B.-K."/>
        </authorList>
    </citation>
    <scope>NUCLEOTIDE SEQUENCE [LARGE SCALE GENOMIC DNA]</scope>
    <source>
        <strain evidence="3 4">ATCC 14583</strain>
    </source>
</reference>
<dbReference type="AlphaFoldDB" id="A0A5P2BLW3"/>
<proteinExistence type="predicted"/>
<evidence type="ECO:0000313" key="3">
    <source>
        <dbReference type="EMBL" id="QES31117.1"/>
    </source>
</evidence>
<dbReference type="RefSeq" id="WP_150175311.1">
    <property type="nucleotide sequence ID" value="NZ_CP029193.1"/>
</dbReference>
<feature type="region of interest" description="Disordered" evidence="1">
    <location>
        <begin position="489"/>
        <end position="509"/>
    </location>
</feature>
<organism evidence="3 4">
    <name type="scientific">Streptomyces venezuelae</name>
    <dbReference type="NCBI Taxonomy" id="54571"/>
    <lineage>
        <taxon>Bacteria</taxon>
        <taxon>Bacillati</taxon>
        <taxon>Actinomycetota</taxon>
        <taxon>Actinomycetes</taxon>
        <taxon>Kitasatosporales</taxon>
        <taxon>Streptomycetaceae</taxon>
        <taxon>Streptomyces</taxon>
    </lineage>
</organism>
<accession>A0A5P2BLW3</accession>
<dbReference type="Proteomes" id="UP000323046">
    <property type="component" value="Chromosome"/>
</dbReference>